<evidence type="ECO:0000256" key="1">
    <source>
        <dbReference type="ARBA" id="ARBA00006532"/>
    </source>
</evidence>
<comment type="caution">
    <text evidence="2">The sequence shown here is derived from an EMBL/GenBank/DDBJ whole genome shotgun (WGS) entry which is preliminary data.</text>
</comment>
<dbReference type="InterPro" id="IPR023994">
    <property type="entry name" value="NiFe-hyd_HybE"/>
</dbReference>
<dbReference type="Gene3D" id="3.30.1460.40">
    <property type="entry name" value="[NiFe]-hydrogenase assembly chaperone, HybE"/>
    <property type="match status" value="1"/>
</dbReference>
<name>A0A177NMG4_9GAMM</name>
<evidence type="ECO:0000313" key="3">
    <source>
        <dbReference type="Proteomes" id="UP000077857"/>
    </source>
</evidence>
<dbReference type="NCBIfam" id="TIGR03993">
    <property type="entry name" value="hydrog_HybE"/>
    <property type="match status" value="1"/>
</dbReference>
<dbReference type="EMBL" id="LUUJ01000053">
    <property type="protein sequence ID" value="OAI19041.1"/>
    <property type="molecule type" value="Genomic_DNA"/>
</dbReference>
<reference evidence="2 3" key="1">
    <citation type="submission" date="2016-03" db="EMBL/GenBank/DDBJ databases">
        <authorList>
            <person name="Ploux O."/>
        </authorList>
    </citation>
    <scope>NUCLEOTIDE SEQUENCE [LARGE SCALE GENOMIC DNA]</scope>
    <source>
        <strain evidence="2 3">R-45378</strain>
    </source>
</reference>
<organism evidence="2 3">
    <name type="scientific">Methylomonas koyamae</name>
    <dbReference type="NCBI Taxonomy" id="702114"/>
    <lineage>
        <taxon>Bacteria</taxon>
        <taxon>Pseudomonadati</taxon>
        <taxon>Pseudomonadota</taxon>
        <taxon>Gammaproteobacteria</taxon>
        <taxon>Methylococcales</taxon>
        <taxon>Methylococcaceae</taxon>
        <taxon>Methylomonas</taxon>
    </lineage>
</organism>
<dbReference type="OrthoDB" id="7060130at2"/>
<evidence type="ECO:0000313" key="2">
    <source>
        <dbReference type="EMBL" id="OAI19041.1"/>
    </source>
</evidence>
<accession>A0A177NMG4</accession>
<comment type="similarity">
    <text evidence="1">Belongs to the HupJ family.</text>
</comment>
<proteinExistence type="inferred from homology"/>
<dbReference type="InterPro" id="IPR038530">
    <property type="entry name" value="NiFe-hyd_HybE_sf"/>
</dbReference>
<dbReference type="RefSeq" id="WP_064039755.1">
    <property type="nucleotide sequence ID" value="NZ_LUUJ01000053.1"/>
</dbReference>
<gene>
    <name evidence="2" type="ORF">A1507_08170</name>
</gene>
<sequence>MIWRDGEQIKQALETTFTAILTQRMQGVALLNPALAVQALPFRCAGDDWIGILVTPWSMNLLVFPGPDSVWQQLPLGAKFSRKLPYGSFEFTLAAEPALGRYGQCSLFSPMLQFADQAAAMAAAAAALNGVLSAPAPRSVSRRDLLRGKLRGA</sequence>
<dbReference type="AlphaFoldDB" id="A0A177NMG4"/>
<dbReference type="Proteomes" id="UP000077857">
    <property type="component" value="Unassembled WGS sequence"/>
</dbReference>
<protein>
    <submittedName>
        <fullName evidence="2">Rubredoxin</fullName>
    </submittedName>
</protein>
<dbReference type="Pfam" id="PF11939">
    <property type="entry name" value="NiFe-hyd_HybE"/>
    <property type="match status" value="1"/>
</dbReference>